<evidence type="ECO:0000256" key="2">
    <source>
        <dbReference type="ARBA" id="ARBA00023043"/>
    </source>
</evidence>
<reference evidence="6 7" key="1">
    <citation type="submission" date="2020-07" db="EMBL/GenBank/DDBJ databases">
        <title>The yeast mating-type switching endonuclease HO is a domesticated member of an unorthodox homing genetic element family.</title>
        <authorList>
            <person name="Coughlan A.Y."/>
            <person name="Lombardi L."/>
            <person name="Braun-Galleani S."/>
            <person name="Martos A.R."/>
            <person name="Galeote V."/>
            <person name="Bigey F."/>
            <person name="Dequin S."/>
            <person name="Byrne K.P."/>
            <person name="Wolfe K.H."/>
        </authorList>
    </citation>
    <scope>NUCLEOTIDE SEQUENCE [LARGE SCALE GENOMIC DNA]</scope>
    <source>
        <strain evidence="6 7">NRRL Y-6702</strain>
    </source>
</reference>
<dbReference type="InterPro" id="IPR057506">
    <property type="entry name" value="C2_GPCPD1"/>
</dbReference>
<name>A0A7H9B326_ZYGMR</name>
<dbReference type="AlphaFoldDB" id="A0A7H9B326"/>
<feature type="domain" description="SPX" evidence="4">
    <location>
        <begin position="1"/>
        <end position="167"/>
    </location>
</feature>
<dbReference type="EMBL" id="CP058608">
    <property type="protein sequence ID" value="QLG73030.1"/>
    <property type="molecule type" value="Genomic_DNA"/>
</dbReference>
<evidence type="ECO:0000256" key="1">
    <source>
        <dbReference type="ARBA" id="ARBA00022737"/>
    </source>
</evidence>
<dbReference type="PROSITE" id="PS50088">
    <property type="entry name" value="ANK_REPEAT"/>
    <property type="match status" value="3"/>
</dbReference>
<dbReference type="Pfam" id="PF13606">
    <property type="entry name" value="Ank_3"/>
    <property type="match status" value="1"/>
</dbReference>
<feature type="repeat" description="ANK" evidence="3">
    <location>
        <begin position="405"/>
        <end position="429"/>
    </location>
</feature>
<feature type="repeat" description="ANK" evidence="3">
    <location>
        <begin position="513"/>
        <end position="546"/>
    </location>
</feature>
<feature type="domain" description="GP-PDE" evidence="5">
    <location>
        <begin position="795"/>
        <end position="1106"/>
    </location>
</feature>
<dbReference type="PROSITE" id="PS51382">
    <property type="entry name" value="SPX"/>
    <property type="match status" value="1"/>
</dbReference>
<dbReference type="InterPro" id="IPR004331">
    <property type="entry name" value="SPX_dom"/>
</dbReference>
<evidence type="ECO:0000259" key="4">
    <source>
        <dbReference type="PROSITE" id="PS51382"/>
    </source>
</evidence>
<keyword evidence="1" id="KW-0677">Repeat</keyword>
<dbReference type="RefSeq" id="XP_037144757.1">
    <property type="nucleotide sequence ID" value="XM_037288862.1"/>
</dbReference>
<dbReference type="InterPro" id="IPR030395">
    <property type="entry name" value="GP_PDE_dom"/>
</dbReference>
<dbReference type="Pfam" id="PF03105">
    <property type="entry name" value="SPX"/>
    <property type="match status" value="2"/>
</dbReference>
<keyword evidence="7" id="KW-1185">Reference proteome</keyword>
<evidence type="ECO:0000259" key="5">
    <source>
        <dbReference type="PROSITE" id="PS51704"/>
    </source>
</evidence>
<sequence>MKFGKFLEARELELPEYNSHFIDYKALKKLIKQLAIPLAQTSPSEALTLDDLDEAVIYQRLQENKASFFFKLERELEKVNSYYVEKEADLKFVFDILKTKYKTYKDRGQLASKVSVSYKNIHAGFKKYQKDLANLEQYIELNRSGFSKVLKKWDKRSHSQQKEFYLATVVSVQPIFTSNEVAKLNDATLAILMKLDDINNNENTDYYPYQKDTTSMDGLISTLPLDASKKLTGNHSSFQKSILDYSRSSLINTEIEIENWYTEIINISKLKDNHRKFQLIREFSINRIEKAIDDTVPQSRIDKTVILKECLTKLFLLLVGCSAVDDVSLHVFYSSTRDKIDLSYCDEDDQVFSRRNFFHEAANCHSQSRIFVLREALIASSAQTVEFNSLSKEKLKSLLNAQDLYQRTPLHYAAELGKLEIVHLLLSSGMLDSVDVLDNNSHTPLVLSIINNNIEAVQELLENGQANPFPKNDANSKPQFAPLIVACSYNNFEAAHLLLKMGEADVAEIQDAEGLGTLHIVAKEGGDAQLIQLLVDFGADPNGFDNFNVWTPIFYAIQEGHADTVQQLLNSGARLDITDSNNLGPVYYAIWEGHVDVLNVLLQNVRVDEPRLNKDMMVPPVSLKASELRSRSNSFHDIPDFALPPPFIPLRKYGHNFLEKKIFIKMMLQPGSGSIKLNNDAEVILSSPGRITLTSSVSDFISRNIILPLSEEDEREIVFQFDSIDNFSVDFEVFPAFGTRIIAKTTAISSTFDPSLVNGTSTIVLPLFDARLTNVGTLSFDYQIILPYTGRPLEITKYETYWKSTSGPAMNLKKDSHQVITSSSLSGSFVNIKICPLKDGTLVVSPKLFFEINSVRIFLTELTKQQLESFYGSRIDSIPDIKDETSLVNLLSFSVFAYADLLKSIPSNIQLEIQVCFPTTLEIEDIPVNLGPSVNINQAIDNVLYLTFEHVRGLRHSGQQPRPIVLSSCNWKACAIMNWKQPNFPVLYHMKDLRKLNNEFVQDTSHNLLDMAVSKVHFNFSDNRSKNLRQILRLAVNNNILGIIFPYELLKICSPLVDAIREQGLLLIASTLQNSKEVRDQEGFNDDNINGFHRQSELIFTGNVEM</sequence>
<dbReference type="SMART" id="SM00248">
    <property type="entry name" value="ANK"/>
    <property type="match status" value="6"/>
</dbReference>
<dbReference type="InterPro" id="IPR002110">
    <property type="entry name" value="Ankyrin_rpt"/>
</dbReference>
<dbReference type="InterPro" id="IPR017946">
    <property type="entry name" value="PLC-like_Pdiesterase_TIM-brl"/>
</dbReference>
<dbReference type="CDD" id="cd08578">
    <property type="entry name" value="GDPD_NUC-2_fungi"/>
    <property type="match status" value="1"/>
</dbReference>
<evidence type="ECO:0000313" key="7">
    <source>
        <dbReference type="Proteomes" id="UP000509704"/>
    </source>
</evidence>
<dbReference type="OrthoDB" id="1577640at2759"/>
<organism evidence="6 7">
    <name type="scientific">Zygotorulaspora mrakii</name>
    <name type="common">Zygosaccharomyces mrakii</name>
    <dbReference type="NCBI Taxonomy" id="42260"/>
    <lineage>
        <taxon>Eukaryota</taxon>
        <taxon>Fungi</taxon>
        <taxon>Dikarya</taxon>
        <taxon>Ascomycota</taxon>
        <taxon>Saccharomycotina</taxon>
        <taxon>Saccharomycetes</taxon>
        <taxon>Saccharomycetales</taxon>
        <taxon>Saccharomycetaceae</taxon>
        <taxon>Zygotorulaspora</taxon>
    </lineage>
</organism>
<dbReference type="Gene3D" id="1.25.40.20">
    <property type="entry name" value="Ankyrin repeat-containing domain"/>
    <property type="match status" value="1"/>
</dbReference>
<keyword evidence="2 3" id="KW-0040">ANK repeat</keyword>
<dbReference type="GeneID" id="59236772"/>
<dbReference type="PANTHER" id="PTHR24198">
    <property type="entry name" value="ANKYRIN REPEAT AND PROTEIN KINASE DOMAIN-CONTAINING PROTEIN"/>
    <property type="match status" value="1"/>
</dbReference>
<proteinExistence type="predicted"/>
<dbReference type="PROSITE" id="PS51704">
    <property type="entry name" value="GP_PDE"/>
    <property type="match status" value="1"/>
</dbReference>
<feature type="repeat" description="ANK" evidence="3">
    <location>
        <begin position="548"/>
        <end position="580"/>
    </location>
</feature>
<dbReference type="Pfam" id="PF12796">
    <property type="entry name" value="Ank_2"/>
    <property type="match status" value="2"/>
</dbReference>
<dbReference type="PROSITE" id="PS50297">
    <property type="entry name" value="ANK_REP_REGION"/>
    <property type="match status" value="3"/>
</dbReference>
<dbReference type="PANTHER" id="PTHR24198:SF165">
    <property type="entry name" value="ANKYRIN REPEAT-CONTAINING PROTEIN-RELATED"/>
    <property type="match status" value="1"/>
</dbReference>
<evidence type="ECO:0008006" key="8">
    <source>
        <dbReference type="Google" id="ProtNLM"/>
    </source>
</evidence>
<dbReference type="Pfam" id="PF25329">
    <property type="entry name" value="C2_GDE1"/>
    <property type="match status" value="1"/>
</dbReference>
<dbReference type="GO" id="GO:0008081">
    <property type="term" value="F:phosphoric diester hydrolase activity"/>
    <property type="evidence" value="ECO:0007669"/>
    <property type="project" value="InterPro"/>
</dbReference>
<dbReference type="GO" id="GO:0006629">
    <property type="term" value="P:lipid metabolic process"/>
    <property type="evidence" value="ECO:0007669"/>
    <property type="project" value="InterPro"/>
</dbReference>
<dbReference type="Gene3D" id="3.20.20.190">
    <property type="entry name" value="Phosphatidylinositol (PI) phosphodiesterase"/>
    <property type="match status" value="1"/>
</dbReference>
<dbReference type="Proteomes" id="UP000509704">
    <property type="component" value="Chromosome 5"/>
</dbReference>
<evidence type="ECO:0000256" key="3">
    <source>
        <dbReference type="PROSITE-ProRule" id="PRU00023"/>
    </source>
</evidence>
<evidence type="ECO:0000313" key="6">
    <source>
        <dbReference type="EMBL" id="QLG73030.1"/>
    </source>
</evidence>
<dbReference type="CDD" id="cd14483">
    <property type="entry name" value="SPX_PHO81_NUC-2_like"/>
    <property type="match status" value="1"/>
</dbReference>
<dbReference type="PRINTS" id="PR01415">
    <property type="entry name" value="ANKYRIN"/>
</dbReference>
<dbReference type="SUPFAM" id="SSF48403">
    <property type="entry name" value="Ankyrin repeat"/>
    <property type="match status" value="1"/>
</dbReference>
<gene>
    <name evidence="6" type="ORF">HG535_0E01140</name>
</gene>
<protein>
    <recommendedName>
        <fullName evidence="8">SPX domain-containing protein</fullName>
    </recommendedName>
</protein>
<dbReference type="KEGG" id="zmk:HG535_0E01140"/>
<dbReference type="InterPro" id="IPR036770">
    <property type="entry name" value="Ankyrin_rpt-contain_sf"/>
</dbReference>
<accession>A0A7H9B326</accession>